<keyword evidence="1" id="KW-0808">Transferase</keyword>
<reference evidence="8 9" key="1">
    <citation type="submission" date="2018-12" db="EMBL/GenBank/DDBJ databases">
        <authorList>
            <person name="Li K."/>
        </authorList>
    </citation>
    <scope>NUCLEOTIDE SEQUENCE [LARGE SCALE GENOMIC DNA]</scope>
    <source>
        <strain evidence="9">CR22</strain>
    </source>
</reference>
<proteinExistence type="predicted"/>
<dbReference type="PANTHER" id="PTHR43289">
    <property type="entry name" value="MITOGEN-ACTIVATED PROTEIN KINASE KINASE KINASE 20-RELATED"/>
    <property type="match status" value="1"/>
</dbReference>
<gene>
    <name evidence="8" type="ORF">EJC51_26550</name>
</gene>
<dbReference type="EMBL" id="CP034463">
    <property type="protein sequence ID" value="AZP19318.1"/>
    <property type="molecule type" value="Genomic_DNA"/>
</dbReference>
<organism evidence="8 9">
    <name type="scientific">Streptomyces aquilus</name>
    <dbReference type="NCBI Taxonomy" id="2548456"/>
    <lineage>
        <taxon>Bacteria</taxon>
        <taxon>Bacillati</taxon>
        <taxon>Actinomycetota</taxon>
        <taxon>Actinomycetes</taxon>
        <taxon>Kitasatosporales</taxon>
        <taxon>Streptomycetaceae</taxon>
        <taxon>Streptomyces</taxon>
    </lineage>
</organism>
<evidence type="ECO:0000256" key="5">
    <source>
        <dbReference type="PROSITE-ProRule" id="PRU10141"/>
    </source>
</evidence>
<dbReference type="PROSITE" id="PS00108">
    <property type="entry name" value="PROTEIN_KINASE_ST"/>
    <property type="match status" value="1"/>
</dbReference>
<protein>
    <submittedName>
        <fullName evidence="8">Serine/threonine protein kinase</fullName>
    </submittedName>
</protein>
<feature type="binding site" evidence="5">
    <location>
        <position position="43"/>
    </location>
    <ligand>
        <name>ATP</name>
        <dbReference type="ChEBI" id="CHEBI:30616"/>
    </ligand>
</feature>
<feature type="domain" description="Protein kinase" evidence="7">
    <location>
        <begin position="15"/>
        <end position="278"/>
    </location>
</feature>
<dbReference type="Pfam" id="PF00069">
    <property type="entry name" value="Pkinase"/>
    <property type="match status" value="1"/>
</dbReference>
<evidence type="ECO:0000256" key="2">
    <source>
        <dbReference type="ARBA" id="ARBA00022741"/>
    </source>
</evidence>
<dbReference type="Gene3D" id="3.30.200.20">
    <property type="entry name" value="Phosphorylase Kinase, domain 1"/>
    <property type="match status" value="1"/>
</dbReference>
<dbReference type="CDD" id="cd14014">
    <property type="entry name" value="STKc_PknB_like"/>
    <property type="match status" value="1"/>
</dbReference>
<feature type="region of interest" description="Disordered" evidence="6">
    <location>
        <begin position="320"/>
        <end position="361"/>
    </location>
</feature>
<evidence type="ECO:0000256" key="3">
    <source>
        <dbReference type="ARBA" id="ARBA00022777"/>
    </source>
</evidence>
<dbReference type="AlphaFoldDB" id="A0A3Q9C2G8"/>
<dbReference type="Gene3D" id="1.10.510.10">
    <property type="entry name" value="Transferase(Phosphotransferase) domain 1"/>
    <property type="match status" value="1"/>
</dbReference>
<keyword evidence="9" id="KW-1185">Reference proteome</keyword>
<dbReference type="SUPFAM" id="SSF56112">
    <property type="entry name" value="Protein kinase-like (PK-like)"/>
    <property type="match status" value="1"/>
</dbReference>
<keyword evidence="2 5" id="KW-0547">Nucleotide-binding</keyword>
<dbReference type="PANTHER" id="PTHR43289:SF34">
    <property type="entry name" value="SERINE_THREONINE-PROTEIN KINASE YBDM-RELATED"/>
    <property type="match status" value="1"/>
</dbReference>
<sequence length="633" mass="67837">MQPLVSDDPSYIGPYRLIARLGSGGMGRVYLARSEGGRTVAVKLVHAGFAQHPGFRRRFAREVAAARKVGGEWTATVLDADTEAEKPWVATVYVPGPPLNAVVEGGFGPLPSASVHVLAHRLGLALQAIHEAGLVHRDLKPANILLTVDGPRIIDFGLARGYTASLGGSLTEPGAVLGTPAFMSPEQVRGETVSQASDVFSLGSVLTYAATGRLPFKGQDAGLHSMMFHIAYEDPDLDGVPEGLVDLVRQCLTKQPERRPSVRELLDRTRNAVARAWLPNELLVRLGRDVAWLLDAEVHLADDDPVTAVTVPPHAMTFPDVWGVEEDGEPGRRRDPLDMPEAGIRPPSVRATEPEPRPRRRRRARIGLAACALGVAGTLSSLPWLVGQVSAEGRDNTFDGVFGGGGWVTEAGAEGHARIESRTTVGKGSPLDFVVSGGRVTCWGRSTVLAREGDTLTLGTAKVTAVLPTGGNAKSCTPKGQQTLRADDDGTVSWVWAESEAGPTRTEFRLSDEEARDYLPTAYVGTWDSGRGLHLTIEQGDWISGRVLALDDRSGRHCVWSADVNSFAAGAQNVLIHHGARLDRSVSAKSCEAPETSRLTLSSDGRELSLVPYTRHGQEPAAADIGERLRRVM</sequence>
<dbReference type="PROSITE" id="PS50011">
    <property type="entry name" value="PROTEIN_KINASE_DOM"/>
    <property type="match status" value="1"/>
</dbReference>
<dbReference type="RefSeq" id="WP_126273387.1">
    <property type="nucleotide sequence ID" value="NZ_CP034463.1"/>
</dbReference>
<dbReference type="InterPro" id="IPR000719">
    <property type="entry name" value="Prot_kinase_dom"/>
</dbReference>
<evidence type="ECO:0000256" key="1">
    <source>
        <dbReference type="ARBA" id="ARBA00022679"/>
    </source>
</evidence>
<evidence type="ECO:0000313" key="8">
    <source>
        <dbReference type="EMBL" id="AZP19318.1"/>
    </source>
</evidence>
<name>A0A3Q9C2G8_9ACTN</name>
<dbReference type="GO" id="GO:0005524">
    <property type="term" value="F:ATP binding"/>
    <property type="evidence" value="ECO:0007669"/>
    <property type="project" value="UniProtKB-UniRule"/>
</dbReference>
<dbReference type="InterPro" id="IPR017441">
    <property type="entry name" value="Protein_kinase_ATP_BS"/>
</dbReference>
<keyword evidence="4 5" id="KW-0067">ATP-binding</keyword>
<dbReference type="PROSITE" id="PS00107">
    <property type="entry name" value="PROTEIN_KINASE_ATP"/>
    <property type="match status" value="1"/>
</dbReference>
<evidence type="ECO:0000256" key="4">
    <source>
        <dbReference type="ARBA" id="ARBA00022840"/>
    </source>
</evidence>
<keyword evidence="3 8" id="KW-0418">Kinase</keyword>
<dbReference type="KEGG" id="saqu:EJC51_26550"/>
<dbReference type="Proteomes" id="UP000280197">
    <property type="component" value="Chromosome"/>
</dbReference>
<keyword evidence="8" id="KW-0723">Serine/threonine-protein kinase</keyword>
<dbReference type="SMART" id="SM00220">
    <property type="entry name" value="S_TKc"/>
    <property type="match status" value="1"/>
</dbReference>
<evidence type="ECO:0000259" key="7">
    <source>
        <dbReference type="PROSITE" id="PS50011"/>
    </source>
</evidence>
<evidence type="ECO:0000256" key="6">
    <source>
        <dbReference type="SAM" id="MobiDB-lite"/>
    </source>
</evidence>
<evidence type="ECO:0000313" key="9">
    <source>
        <dbReference type="Proteomes" id="UP000280197"/>
    </source>
</evidence>
<dbReference type="InterPro" id="IPR008271">
    <property type="entry name" value="Ser/Thr_kinase_AS"/>
</dbReference>
<dbReference type="GO" id="GO:0004674">
    <property type="term" value="F:protein serine/threonine kinase activity"/>
    <property type="evidence" value="ECO:0007669"/>
    <property type="project" value="UniProtKB-KW"/>
</dbReference>
<accession>A0A3Q9C2G8</accession>
<dbReference type="InterPro" id="IPR011009">
    <property type="entry name" value="Kinase-like_dom_sf"/>
</dbReference>